<sequence>MEFSQAGRICSFCGRPGSSDNRLGSGLGAMICRECVTALHLAMTSDDSESVSRTPWETMADAELLETLPLILRSAEQNAAFATDWVSIIRERRISWAQIGDALGVSRQAVWERFAKGVEQRRSSGA</sequence>
<dbReference type="Gene3D" id="6.20.220.10">
    <property type="entry name" value="ClpX chaperone, C4-type zinc finger domain"/>
    <property type="match status" value="1"/>
</dbReference>
<dbReference type="AlphaFoldDB" id="A0A6J6NZM3"/>
<evidence type="ECO:0000313" key="2">
    <source>
        <dbReference type="EMBL" id="CAB4692059.1"/>
    </source>
</evidence>
<evidence type="ECO:0000259" key="1">
    <source>
        <dbReference type="PROSITE" id="PS51902"/>
    </source>
</evidence>
<protein>
    <submittedName>
        <fullName evidence="2">Unannotated protein</fullName>
    </submittedName>
</protein>
<accession>A0A6J6NZM3</accession>
<gene>
    <name evidence="2" type="ORF">UFOPK2579_00472</name>
</gene>
<dbReference type="EMBL" id="CAEZXR010000037">
    <property type="protein sequence ID" value="CAB4692059.1"/>
    <property type="molecule type" value="Genomic_DNA"/>
</dbReference>
<dbReference type="SMART" id="SM00994">
    <property type="entry name" value="zf-C4_ClpX"/>
    <property type="match status" value="1"/>
</dbReference>
<name>A0A6J6NZM3_9ZZZZ</name>
<dbReference type="SUPFAM" id="SSF57716">
    <property type="entry name" value="Glucocorticoid receptor-like (DNA-binding domain)"/>
    <property type="match status" value="1"/>
</dbReference>
<dbReference type="PROSITE" id="PS51902">
    <property type="entry name" value="CLPX_ZB"/>
    <property type="match status" value="1"/>
</dbReference>
<dbReference type="GO" id="GO:0046983">
    <property type="term" value="F:protein dimerization activity"/>
    <property type="evidence" value="ECO:0007669"/>
    <property type="project" value="InterPro"/>
</dbReference>
<dbReference type="InterPro" id="IPR010603">
    <property type="entry name" value="Znf_CppX_C4"/>
</dbReference>
<feature type="domain" description="ClpX-type ZB" evidence="1">
    <location>
        <begin position="1"/>
        <end position="51"/>
    </location>
</feature>
<proteinExistence type="predicted"/>
<dbReference type="InterPro" id="IPR038366">
    <property type="entry name" value="Znf_CppX_C4_sf"/>
</dbReference>
<dbReference type="Pfam" id="PF06689">
    <property type="entry name" value="zf-C4_ClpX"/>
    <property type="match status" value="1"/>
</dbReference>
<reference evidence="2" key="1">
    <citation type="submission" date="2020-05" db="EMBL/GenBank/DDBJ databases">
        <authorList>
            <person name="Chiriac C."/>
            <person name="Salcher M."/>
            <person name="Ghai R."/>
            <person name="Kavagutti S V."/>
        </authorList>
    </citation>
    <scope>NUCLEOTIDE SEQUENCE</scope>
</reference>
<dbReference type="GO" id="GO:0008270">
    <property type="term" value="F:zinc ion binding"/>
    <property type="evidence" value="ECO:0007669"/>
    <property type="project" value="InterPro"/>
</dbReference>
<dbReference type="InterPro" id="IPR059188">
    <property type="entry name" value="Znf_CLPX-like"/>
</dbReference>
<organism evidence="2">
    <name type="scientific">freshwater metagenome</name>
    <dbReference type="NCBI Taxonomy" id="449393"/>
    <lineage>
        <taxon>unclassified sequences</taxon>
        <taxon>metagenomes</taxon>
        <taxon>ecological metagenomes</taxon>
    </lineage>
</organism>